<accession>J7L602</accession>
<name>J7L602_NOCAA</name>
<dbReference type="STRING" id="1205910.B005_4997"/>
<dbReference type="AlphaFoldDB" id="J7L602"/>
<dbReference type="EMBL" id="CP003788">
    <property type="protein sequence ID" value="AFR06204.1"/>
    <property type="molecule type" value="Genomic_DNA"/>
</dbReference>
<reference evidence="1 2" key="1">
    <citation type="journal article" date="2012" name="J. Bacteriol.">
        <title>Whole-Genome Sequence of Nocardiopsis alba Strain ATCC BAA-2165, Associated with Honeybees.</title>
        <authorList>
            <person name="Qiao J."/>
            <person name="Chen L."/>
            <person name="Li Y."/>
            <person name="Wang J."/>
            <person name="Zhang W."/>
            <person name="Chen S."/>
        </authorList>
    </citation>
    <scope>NUCLEOTIDE SEQUENCE [LARGE SCALE GENOMIC DNA]</scope>
    <source>
        <strain evidence="2">ATCC BAA-2165 / BE74</strain>
    </source>
</reference>
<proteinExistence type="predicted"/>
<gene>
    <name evidence="1" type="ordered locus">B005_4997</name>
</gene>
<sequence length="132" mass="13930">MFRPFPPEPAVPLAGDRFGSRVVAFVARGARPDGDVLAGEHVQIPLPDEALGVNLAPLAPVAGRGSLVPRPPAGSAKVLSRGWIGPGFGKIGFRAHATGQPPVRGATPCRVSWREVPNPRVHFGSVRRVLPR</sequence>
<protein>
    <submittedName>
        <fullName evidence="1">Uncharacterized protein</fullName>
    </submittedName>
</protein>
<reference evidence="2" key="2">
    <citation type="submission" date="2012-08" db="EMBL/GenBank/DDBJ databases">
        <title>Whole-genome sequence of Nocardiopsis alba strain ATCC BAA-2165 associated with honeybees.</title>
        <authorList>
            <person name="Qiao J."/>
            <person name="Chen L."/>
            <person name="Li Y."/>
            <person name="Wang J."/>
            <person name="Zhang W."/>
            <person name="Chen S."/>
        </authorList>
    </citation>
    <scope>NUCLEOTIDE SEQUENCE [LARGE SCALE GENOMIC DNA]</scope>
    <source>
        <strain evidence="2">ATCC BAA-2165 / BE74</strain>
    </source>
</reference>
<dbReference type="Proteomes" id="UP000003779">
    <property type="component" value="Chromosome"/>
</dbReference>
<dbReference type="KEGG" id="nal:B005_4997"/>
<organism evidence="1 2">
    <name type="scientific">Nocardiopsis alba (strain ATCC BAA-2165 / BE74)</name>
    <dbReference type="NCBI Taxonomy" id="1205910"/>
    <lineage>
        <taxon>Bacteria</taxon>
        <taxon>Bacillati</taxon>
        <taxon>Actinomycetota</taxon>
        <taxon>Actinomycetes</taxon>
        <taxon>Streptosporangiales</taxon>
        <taxon>Nocardiopsidaceae</taxon>
        <taxon>Nocardiopsis</taxon>
    </lineage>
</organism>
<dbReference type="HOGENOM" id="CLU_1914870_0_0_11"/>
<evidence type="ECO:0000313" key="1">
    <source>
        <dbReference type="EMBL" id="AFR06204.1"/>
    </source>
</evidence>
<evidence type="ECO:0000313" key="2">
    <source>
        <dbReference type="Proteomes" id="UP000003779"/>
    </source>
</evidence>